<feature type="compositionally biased region" description="Polar residues" evidence="1">
    <location>
        <begin position="52"/>
        <end position="61"/>
    </location>
</feature>
<feature type="region of interest" description="Disordered" evidence="1">
    <location>
        <begin position="29"/>
        <end position="61"/>
    </location>
</feature>
<dbReference type="RefSeq" id="XP_014147727.1">
    <property type="nucleotide sequence ID" value="XM_014292252.1"/>
</dbReference>
<feature type="non-terminal residue" evidence="2">
    <location>
        <position position="1"/>
    </location>
</feature>
<evidence type="ECO:0000313" key="2">
    <source>
        <dbReference type="EMBL" id="KNC73825.1"/>
    </source>
</evidence>
<gene>
    <name evidence="2" type="ORF">SARC_13619</name>
</gene>
<protein>
    <submittedName>
        <fullName evidence="2">Uncharacterized protein</fullName>
    </submittedName>
</protein>
<dbReference type="EMBL" id="KQ245101">
    <property type="protein sequence ID" value="KNC73825.1"/>
    <property type="molecule type" value="Genomic_DNA"/>
</dbReference>
<dbReference type="Proteomes" id="UP000054560">
    <property type="component" value="Unassembled WGS sequence"/>
</dbReference>
<organism evidence="2 3">
    <name type="scientific">Sphaeroforma arctica JP610</name>
    <dbReference type="NCBI Taxonomy" id="667725"/>
    <lineage>
        <taxon>Eukaryota</taxon>
        <taxon>Ichthyosporea</taxon>
        <taxon>Ichthyophonida</taxon>
        <taxon>Sphaeroforma</taxon>
    </lineage>
</organism>
<dbReference type="GeneID" id="25914123"/>
<keyword evidence="3" id="KW-1185">Reference proteome</keyword>
<evidence type="ECO:0000313" key="3">
    <source>
        <dbReference type="Proteomes" id="UP000054560"/>
    </source>
</evidence>
<accession>A0A0L0FAP3</accession>
<name>A0A0L0FAP3_9EUKA</name>
<dbReference type="AlphaFoldDB" id="A0A0L0FAP3"/>
<reference evidence="2 3" key="1">
    <citation type="submission" date="2011-02" db="EMBL/GenBank/DDBJ databases">
        <title>The Genome Sequence of Sphaeroforma arctica JP610.</title>
        <authorList>
            <consortium name="The Broad Institute Genome Sequencing Platform"/>
            <person name="Russ C."/>
            <person name="Cuomo C."/>
            <person name="Young S.K."/>
            <person name="Zeng Q."/>
            <person name="Gargeya S."/>
            <person name="Alvarado L."/>
            <person name="Berlin A."/>
            <person name="Chapman S.B."/>
            <person name="Chen Z."/>
            <person name="Freedman E."/>
            <person name="Gellesch M."/>
            <person name="Goldberg J."/>
            <person name="Griggs A."/>
            <person name="Gujja S."/>
            <person name="Heilman E."/>
            <person name="Heiman D."/>
            <person name="Howarth C."/>
            <person name="Mehta T."/>
            <person name="Neiman D."/>
            <person name="Pearson M."/>
            <person name="Roberts A."/>
            <person name="Saif S."/>
            <person name="Shea T."/>
            <person name="Shenoy N."/>
            <person name="Sisk P."/>
            <person name="Stolte C."/>
            <person name="Sykes S."/>
            <person name="White J."/>
            <person name="Yandava C."/>
            <person name="Burger G."/>
            <person name="Gray M.W."/>
            <person name="Holland P.W.H."/>
            <person name="King N."/>
            <person name="Lang F.B.F."/>
            <person name="Roger A.J."/>
            <person name="Ruiz-Trillo I."/>
            <person name="Haas B."/>
            <person name="Nusbaum C."/>
            <person name="Birren B."/>
        </authorList>
    </citation>
    <scope>NUCLEOTIDE SEQUENCE [LARGE SCALE GENOMIC DNA]</scope>
    <source>
        <strain evidence="2 3">JP610</strain>
    </source>
</reference>
<proteinExistence type="predicted"/>
<evidence type="ECO:0000256" key="1">
    <source>
        <dbReference type="SAM" id="MobiDB-lite"/>
    </source>
</evidence>
<sequence>WETYRSVLFKFKAQQPGISSVTEVSIDPAEHEEYSRQQRKQQMKHERRQEYESNTPQNKVYSKTKYTKQEKKAYIGASNKNNTPQLSATAITLDLEEYAKGNANAQENIANVLGALKKDKVAVTSRNETLELANQALNAARKAKLVCIPCGEAYVALDVIARLCHRKYTL</sequence>